<accession>A0A5B8XS01</accession>
<gene>
    <name evidence="3" type="ORF">FRD01_12060</name>
</gene>
<dbReference type="OrthoDB" id="5488485at2"/>
<reference evidence="3 4" key="1">
    <citation type="submission" date="2019-08" db="EMBL/GenBank/DDBJ databases">
        <authorList>
            <person name="Liang Q."/>
        </authorList>
    </citation>
    <scope>NUCLEOTIDE SEQUENCE [LARGE SCALE GENOMIC DNA]</scope>
    <source>
        <strain evidence="3 4">V1718</strain>
    </source>
</reference>
<protein>
    <submittedName>
        <fullName evidence="3">Uncharacterized protein</fullName>
    </submittedName>
</protein>
<feature type="signal peptide" evidence="2">
    <location>
        <begin position="1"/>
        <end position="33"/>
    </location>
</feature>
<evidence type="ECO:0000256" key="1">
    <source>
        <dbReference type="SAM" id="Coils"/>
    </source>
</evidence>
<keyword evidence="4" id="KW-1185">Reference proteome</keyword>
<dbReference type="Proteomes" id="UP000321595">
    <property type="component" value="Chromosome"/>
</dbReference>
<name>A0A5B8XS01_9DELT</name>
<evidence type="ECO:0000313" key="4">
    <source>
        <dbReference type="Proteomes" id="UP000321595"/>
    </source>
</evidence>
<evidence type="ECO:0000256" key="2">
    <source>
        <dbReference type="SAM" id="SignalP"/>
    </source>
</evidence>
<dbReference type="AlphaFoldDB" id="A0A5B8XS01"/>
<dbReference type="SUPFAM" id="SSF48452">
    <property type="entry name" value="TPR-like"/>
    <property type="match status" value="1"/>
</dbReference>
<keyword evidence="1" id="KW-0175">Coiled coil</keyword>
<organism evidence="3 4">
    <name type="scientific">Microvenator marinus</name>
    <dbReference type="NCBI Taxonomy" id="2600177"/>
    <lineage>
        <taxon>Bacteria</taxon>
        <taxon>Deltaproteobacteria</taxon>
        <taxon>Bradymonadales</taxon>
        <taxon>Microvenatoraceae</taxon>
        <taxon>Microvenator</taxon>
    </lineage>
</organism>
<dbReference type="InterPro" id="IPR011990">
    <property type="entry name" value="TPR-like_helical_dom_sf"/>
</dbReference>
<feature type="chain" id="PRO_5022881372" evidence="2">
    <location>
        <begin position="34"/>
        <end position="314"/>
    </location>
</feature>
<keyword evidence="2" id="KW-0732">Signal</keyword>
<proteinExistence type="predicted"/>
<feature type="coiled-coil region" evidence="1">
    <location>
        <begin position="196"/>
        <end position="223"/>
    </location>
</feature>
<dbReference type="EMBL" id="CP042467">
    <property type="protein sequence ID" value="QED27957.1"/>
    <property type="molecule type" value="Genomic_DNA"/>
</dbReference>
<sequence length="314" mass="34414">MAITPKTLIKSPAVLLGTTVSVLALGAAWSAFQCPVQVETYEPRNTQLFAECAHMASSPNVQHWSETDFVNVAFCYDDAEQAFMAIDVADLGLQSYPKSETLYNIKGYHLIETGAYEEAVSVLRDGINKVQLTSGIMENNLSWASLWVPREMPLETSRTLYQSALKRDTSGINCEAVHTGMWVEYAMAASGSSHVRSDALNRYDALREQYDGCEKRLKSGERHIVEEVLGAAVLDVEVAKLQTEGQRPAWARTHSGIALAKQAMNANTSKVDRAALCEGATPVASTQHTCQRLMAAATRCGSAKKAQPRIDIRR</sequence>
<dbReference type="KEGG" id="bbae:FRD01_12060"/>
<dbReference type="RefSeq" id="WP_146959960.1">
    <property type="nucleotide sequence ID" value="NZ_CP042467.1"/>
</dbReference>
<evidence type="ECO:0000313" key="3">
    <source>
        <dbReference type="EMBL" id="QED27957.1"/>
    </source>
</evidence>